<feature type="domain" description="Intracellular proteinase inhibitor BsuPI" evidence="2">
    <location>
        <begin position="37"/>
        <end position="137"/>
    </location>
</feature>
<dbReference type="Pfam" id="PF12690">
    <property type="entry name" value="BsuPI"/>
    <property type="match status" value="1"/>
</dbReference>
<proteinExistence type="predicted"/>
<reference evidence="3 4" key="1">
    <citation type="journal article" date="2016" name="Nat. Commun.">
        <title>Thousands of microbial genomes shed light on interconnected biogeochemical processes in an aquifer system.</title>
        <authorList>
            <person name="Anantharaman K."/>
            <person name="Brown C.T."/>
            <person name="Hug L.A."/>
            <person name="Sharon I."/>
            <person name="Castelle C.J."/>
            <person name="Probst A.J."/>
            <person name="Thomas B.C."/>
            <person name="Singh A."/>
            <person name="Wilkins M.J."/>
            <person name="Karaoz U."/>
            <person name="Brodie E.L."/>
            <person name="Williams K.H."/>
            <person name="Hubbard S.S."/>
            <person name="Banfield J.F."/>
        </authorList>
    </citation>
    <scope>NUCLEOTIDE SEQUENCE [LARGE SCALE GENOMIC DNA]</scope>
</reference>
<dbReference type="InterPro" id="IPR020481">
    <property type="entry name" value="Intracell_prot_inh_BsuPI"/>
</dbReference>
<gene>
    <name evidence="3" type="ORF">A2625_05695</name>
</gene>
<evidence type="ECO:0000313" key="4">
    <source>
        <dbReference type="Proteomes" id="UP000178724"/>
    </source>
</evidence>
<dbReference type="Gene3D" id="2.60.40.2360">
    <property type="entry name" value="Intracellular proteinase inhibitor BsuPI"/>
    <property type="match status" value="1"/>
</dbReference>
<feature type="chain" id="PRO_5009513487" description="Intracellular proteinase inhibitor BsuPI domain-containing protein" evidence="1">
    <location>
        <begin position="22"/>
        <end position="151"/>
    </location>
</feature>
<dbReference type="InterPro" id="IPR038144">
    <property type="entry name" value="IPI"/>
</dbReference>
<evidence type="ECO:0000259" key="2">
    <source>
        <dbReference type="Pfam" id="PF12690"/>
    </source>
</evidence>
<protein>
    <recommendedName>
        <fullName evidence="2">Intracellular proteinase inhibitor BsuPI domain-containing protein</fullName>
    </recommendedName>
</protein>
<evidence type="ECO:0000313" key="3">
    <source>
        <dbReference type="EMBL" id="OGB90375.1"/>
    </source>
</evidence>
<dbReference type="EMBL" id="METM01000011">
    <property type="protein sequence ID" value="OGB90375.1"/>
    <property type="molecule type" value="Genomic_DNA"/>
</dbReference>
<comment type="caution">
    <text evidence="3">The sequence shown here is derived from an EMBL/GenBank/DDBJ whole genome shotgun (WGS) entry which is preliminary data.</text>
</comment>
<feature type="signal peptide" evidence="1">
    <location>
        <begin position="1"/>
        <end position="21"/>
    </location>
</feature>
<accession>A0A1F4Q337</accession>
<dbReference type="AlphaFoldDB" id="A0A1F4Q337"/>
<name>A0A1F4Q337_UNCSA</name>
<keyword evidence="1" id="KW-0732">Signal</keyword>
<organism evidence="3 4">
    <name type="scientific">candidate division WOR-1 bacterium RIFCSPHIGHO2_01_FULL_53_15</name>
    <dbReference type="NCBI Taxonomy" id="1802564"/>
    <lineage>
        <taxon>Bacteria</taxon>
        <taxon>Bacillati</taxon>
        <taxon>Saganbacteria</taxon>
    </lineage>
</organism>
<dbReference type="Proteomes" id="UP000178724">
    <property type="component" value="Unassembled WGS sequence"/>
</dbReference>
<sequence length="151" mass="16432">MIKKLGLLILLTIVFSLQSHSDGVKSAGNGFSLALASDQAIYRAGEPVKLKLVATNNNKAAVNLLFGSGQSFDLVVTDKNSKTIWKWSHDKVFTMAVREVEVAPRKTLEFSAVWPQTDNEGRPVTKGKYFIAGQLTSAAPAVSKKRSIIIK</sequence>
<evidence type="ECO:0000256" key="1">
    <source>
        <dbReference type="SAM" id="SignalP"/>
    </source>
</evidence>